<sequence>MGPGGLRIEAYNPDVQALPYRHLLVFSVTKSNEGVRTPISGKPRVSGEFQAISGRSTTKGRYKNIPLVLLFVLVPRSGSKSARAVKLRWWCSGETGLPGRFHAKQALGPCGVGSQAQNPSLFYF</sequence>
<comment type="caution">
    <text evidence="1">The sequence shown here is derived from an EMBL/GenBank/DDBJ whole genome shotgun (WGS) entry which is preliminary data.</text>
</comment>
<organism evidence="1 2">
    <name type="scientific">Malus domestica</name>
    <name type="common">Apple</name>
    <name type="synonym">Pyrus malus</name>
    <dbReference type="NCBI Taxonomy" id="3750"/>
    <lineage>
        <taxon>Eukaryota</taxon>
        <taxon>Viridiplantae</taxon>
        <taxon>Streptophyta</taxon>
        <taxon>Embryophyta</taxon>
        <taxon>Tracheophyta</taxon>
        <taxon>Spermatophyta</taxon>
        <taxon>Magnoliopsida</taxon>
        <taxon>eudicotyledons</taxon>
        <taxon>Gunneridae</taxon>
        <taxon>Pentapetalae</taxon>
        <taxon>rosids</taxon>
        <taxon>fabids</taxon>
        <taxon>Rosales</taxon>
        <taxon>Rosaceae</taxon>
        <taxon>Amygdaloideae</taxon>
        <taxon>Maleae</taxon>
        <taxon>Malus</taxon>
    </lineage>
</organism>
<proteinExistence type="predicted"/>
<reference evidence="1 2" key="1">
    <citation type="submission" date="2018-10" db="EMBL/GenBank/DDBJ databases">
        <title>A high-quality apple genome assembly.</title>
        <authorList>
            <person name="Hu J."/>
        </authorList>
    </citation>
    <scope>NUCLEOTIDE SEQUENCE [LARGE SCALE GENOMIC DNA]</scope>
    <source>
        <strain evidence="2">cv. HFTH1</strain>
        <tissue evidence="1">Young leaf</tissue>
    </source>
</reference>
<accession>A0A498JLA9</accession>
<protein>
    <submittedName>
        <fullName evidence="1">Uncharacterized protein</fullName>
    </submittedName>
</protein>
<dbReference type="AlphaFoldDB" id="A0A498JLA9"/>
<gene>
    <name evidence="1" type="ORF">DVH24_009571</name>
</gene>
<evidence type="ECO:0000313" key="2">
    <source>
        <dbReference type="Proteomes" id="UP000290289"/>
    </source>
</evidence>
<evidence type="ECO:0000313" key="1">
    <source>
        <dbReference type="EMBL" id="RXH96729.1"/>
    </source>
</evidence>
<dbReference type="Proteomes" id="UP000290289">
    <property type="component" value="Chromosome 6"/>
</dbReference>
<name>A0A498JLA9_MALDO</name>
<keyword evidence="2" id="KW-1185">Reference proteome</keyword>
<dbReference type="EMBL" id="RDQH01000332">
    <property type="protein sequence ID" value="RXH96729.1"/>
    <property type="molecule type" value="Genomic_DNA"/>
</dbReference>